<dbReference type="Gene3D" id="3.40.50.360">
    <property type="match status" value="1"/>
</dbReference>
<feature type="domain" description="Flavodoxin-like fold" evidence="3">
    <location>
        <begin position="18"/>
        <end position="174"/>
    </location>
</feature>
<dbReference type="InterPro" id="IPR051796">
    <property type="entry name" value="ISF_SsuE-like"/>
</dbReference>
<dbReference type="EMBL" id="JAVLAO010000001">
    <property type="protein sequence ID" value="MDT7040147.1"/>
    <property type="molecule type" value="Genomic_DNA"/>
</dbReference>
<evidence type="ECO:0000256" key="1">
    <source>
        <dbReference type="ARBA" id="ARBA00022630"/>
    </source>
</evidence>
<reference evidence="4" key="1">
    <citation type="submission" date="2023-08" db="EMBL/GenBank/DDBJ databases">
        <authorList>
            <person name="Page C.A."/>
            <person name="Perez-Diaz I.M."/>
        </authorList>
    </citation>
    <scope>NUCLEOTIDE SEQUENCE</scope>
    <source>
        <strain evidence="4">1.8.9</strain>
    </source>
</reference>
<keyword evidence="2" id="KW-0288">FMN</keyword>
<evidence type="ECO:0000256" key="2">
    <source>
        <dbReference type="ARBA" id="ARBA00022643"/>
    </source>
</evidence>
<evidence type="ECO:0000313" key="4">
    <source>
        <dbReference type="EMBL" id="MDT7040147.1"/>
    </source>
</evidence>
<dbReference type="GO" id="GO:0016491">
    <property type="term" value="F:oxidoreductase activity"/>
    <property type="evidence" value="ECO:0007669"/>
    <property type="project" value="UniProtKB-KW"/>
</dbReference>
<dbReference type="AlphaFoldDB" id="A0AAW8WHF2"/>
<dbReference type="Proteomes" id="UP001263852">
    <property type="component" value="Unassembled WGS sequence"/>
</dbReference>
<proteinExistence type="predicted"/>
<keyword evidence="1" id="KW-0285">Flavoprotein</keyword>
<sequence>MLVIILKSFTEGINIDTKKVLLISASTHVPSNSTLLAKLVLKGLVHQEVNLNDVKIFDVQDFRFAPNWPRQNDDYYGIIEQLKEAKIIVFATPIYWYGIPAILKSFIDRWSKSLKVDTNFREAMQGKKIVLIIVGGDDPVVKGQVIIDQFKYICEFLGMKLIVSVVGEANRPDTISNDPNALYEAKRANIILKNLPDVKTQVSKFLKG</sequence>
<dbReference type="RefSeq" id="WP_313819618.1">
    <property type="nucleotide sequence ID" value="NZ_JAGWDV010000006.1"/>
</dbReference>
<comment type="caution">
    <text evidence="4">The sequence shown here is derived from an EMBL/GenBank/DDBJ whole genome shotgun (WGS) entry which is preliminary data.</text>
</comment>
<protein>
    <submittedName>
        <fullName evidence="4">NAD(P)H-dependent oxidoreductase</fullName>
        <ecNumber evidence="4">1.-.-.-</ecNumber>
    </submittedName>
</protein>
<organism evidence="4 5">
    <name type="scientific">Lactiplantibacillus pentosus</name>
    <name type="common">Lactobacillus pentosus</name>
    <dbReference type="NCBI Taxonomy" id="1589"/>
    <lineage>
        <taxon>Bacteria</taxon>
        <taxon>Bacillati</taxon>
        <taxon>Bacillota</taxon>
        <taxon>Bacilli</taxon>
        <taxon>Lactobacillales</taxon>
        <taxon>Lactobacillaceae</taxon>
        <taxon>Lactiplantibacillus</taxon>
    </lineage>
</organism>
<dbReference type="InterPro" id="IPR029039">
    <property type="entry name" value="Flavoprotein-like_sf"/>
</dbReference>
<dbReference type="PANTHER" id="PTHR43278">
    <property type="entry name" value="NAD(P)H-DEPENDENT FMN-CONTAINING OXIDOREDUCTASE YWQN-RELATED"/>
    <property type="match status" value="1"/>
</dbReference>
<evidence type="ECO:0000259" key="3">
    <source>
        <dbReference type="Pfam" id="PF02525"/>
    </source>
</evidence>
<dbReference type="InterPro" id="IPR003680">
    <property type="entry name" value="Flavodoxin_fold"/>
</dbReference>
<accession>A0AAW8WHF2</accession>
<evidence type="ECO:0000313" key="5">
    <source>
        <dbReference type="Proteomes" id="UP001263852"/>
    </source>
</evidence>
<gene>
    <name evidence="4" type="ORF">RI555_14465</name>
</gene>
<dbReference type="Pfam" id="PF02525">
    <property type="entry name" value="Flavodoxin_2"/>
    <property type="match status" value="1"/>
</dbReference>
<dbReference type="SUPFAM" id="SSF52218">
    <property type="entry name" value="Flavoproteins"/>
    <property type="match status" value="1"/>
</dbReference>
<keyword evidence="4" id="KW-0560">Oxidoreductase</keyword>
<dbReference type="PANTHER" id="PTHR43278:SF4">
    <property type="entry name" value="NAD(P)H-DEPENDENT FMN-CONTAINING OXIDOREDUCTASE YWQN-RELATED"/>
    <property type="match status" value="1"/>
</dbReference>
<dbReference type="EC" id="1.-.-.-" evidence="4"/>
<name>A0AAW8WHF2_LACPE</name>